<reference evidence="2" key="1">
    <citation type="submission" date="2016-10" db="EMBL/GenBank/DDBJ databases">
        <authorList>
            <person name="Varghese N."/>
            <person name="Submissions S."/>
        </authorList>
    </citation>
    <scope>NUCLEOTIDE SEQUENCE [LARGE SCALE GENOMIC DNA]</scope>
    <source>
        <strain evidence="2">CGMCC 1.10118</strain>
    </source>
</reference>
<accession>A0A1H3FQP6</accession>
<evidence type="ECO:0008006" key="3">
    <source>
        <dbReference type="Google" id="ProtNLM"/>
    </source>
</evidence>
<evidence type="ECO:0000313" key="1">
    <source>
        <dbReference type="EMBL" id="SDX92474.1"/>
    </source>
</evidence>
<dbReference type="Proteomes" id="UP000199170">
    <property type="component" value="Unassembled WGS sequence"/>
</dbReference>
<dbReference type="AlphaFoldDB" id="A0A1H3FQP6"/>
<gene>
    <name evidence="1" type="ORF">SAMN04487946_10475</name>
</gene>
<proteinExistence type="predicted"/>
<dbReference type="EMBL" id="FNPB01000004">
    <property type="protein sequence ID" value="SDX92474.1"/>
    <property type="molecule type" value="Genomic_DNA"/>
</dbReference>
<name>A0A1H3FQP6_9EURY</name>
<sequence length="50" mass="5927">MSDNPPAQCPECGSLAIRVARIPPWKHDRGEEWFTQAECRQCDQYREWFS</sequence>
<organism evidence="1 2">
    <name type="scientific">Halobellus clavatus</name>
    <dbReference type="NCBI Taxonomy" id="660517"/>
    <lineage>
        <taxon>Archaea</taxon>
        <taxon>Methanobacteriati</taxon>
        <taxon>Methanobacteriota</taxon>
        <taxon>Stenosarchaea group</taxon>
        <taxon>Halobacteria</taxon>
        <taxon>Halobacteriales</taxon>
        <taxon>Haloferacaceae</taxon>
        <taxon>Halobellus</taxon>
    </lineage>
</organism>
<protein>
    <recommendedName>
        <fullName evidence="3">Small CPxCG-related zinc finger protein</fullName>
    </recommendedName>
</protein>
<dbReference type="RefSeq" id="WP_175454588.1">
    <property type="nucleotide sequence ID" value="NZ_FNPB01000004.1"/>
</dbReference>
<dbReference type="OrthoDB" id="350584at2157"/>
<keyword evidence="2" id="KW-1185">Reference proteome</keyword>
<evidence type="ECO:0000313" key="2">
    <source>
        <dbReference type="Proteomes" id="UP000199170"/>
    </source>
</evidence>